<dbReference type="SUPFAM" id="SSF57938">
    <property type="entry name" value="DnaJ/Hsp40 cysteine-rich domain"/>
    <property type="match status" value="1"/>
</dbReference>
<keyword evidence="5" id="KW-0863">Zinc-finger</keyword>
<keyword evidence="8" id="KW-0143">Chaperone</keyword>
<dbReference type="EMBL" id="CAFBMX010000005">
    <property type="protein sequence ID" value="CAB4930856.1"/>
    <property type="molecule type" value="Genomic_DNA"/>
</dbReference>
<dbReference type="InterPro" id="IPR008971">
    <property type="entry name" value="HSP40/DnaJ_pept-bd"/>
</dbReference>
<dbReference type="PANTHER" id="PTHR43096:SF48">
    <property type="entry name" value="CHAPERONE PROTEIN DNAJ"/>
    <property type="match status" value="1"/>
</dbReference>
<keyword evidence="2" id="KW-0235">DNA replication</keyword>
<keyword evidence="3" id="KW-0479">Metal-binding</keyword>
<evidence type="ECO:0000256" key="8">
    <source>
        <dbReference type="ARBA" id="ARBA00023186"/>
    </source>
</evidence>
<dbReference type="InterPro" id="IPR012724">
    <property type="entry name" value="DnaJ"/>
</dbReference>
<dbReference type="FunFam" id="2.60.260.20:FF:000013">
    <property type="entry name" value="DnaJ subfamily B member 11"/>
    <property type="match status" value="1"/>
</dbReference>
<dbReference type="GO" id="GO:0042026">
    <property type="term" value="P:protein refolding"/>
    <property type="evidence" value="ECO:0007669"/>
    <property type="project" value="TreeGrafter"/>
</dbReference>
<dbReference type="GO" id="GO:0051082">
    <property type="term" value="F:unfolded protein binding"/>
    <property type="evidence" value="ECO:0007669"/>
    <property type="project" value="InterPro"/>
</dbReference>
<dbReference type="InterPro" id="IPR036869">
    <property type="entry name" value="J_dom_sf"/>
</dbReference>
<evidence type="ECO:0000259" key="10">
    <source>
        <dbReference type="PROSITE" id="PS51188"/>
    </source>
</evidence>
<dbReference type="GO" id="GO:0005737">
    <property type="term" value="C:cytoplasm"/>
    <property type="evidence" value="ECO:0007669"/>
    <property type="project" value="TreeGrafter"/>
</dbReference>
<protein>
    <submittedName>
        <fullName evidence="11">Unannotated protein</fullName>
    </submittedName>
</protein>
<dbReference type="GO" id="GO:0009408">
    <property type="term" value="P:response to heat"/>
    <property type="evidence" value="ECO:0007669"/>
    <property type="project" value="InterPro"/>
</dbReference>
<dbReference type="Gene3D" id="2.60.260.20">
    <property type="entry name" value="Urease metallochaperone UreE, N-terminal domain"/>
    <property type="match status" value="2"/>
</dbReference>
<evidence type="ECO:0000256" key="1">
    <source>
        <dbReference type="ARBA" id="ARBA00022490"/>
    </source>
</evidence>
<dbReference type="SMART" id="SM00271">
    <property type="entry name" value="DnaJ"/>
    <property type="match status" value="1"/>
</dbReference>
<keyword evidence="4" id="KW-0677">Repeat</keyword>
<evidence type="ECO:0000256" key="4">
    <source>
        <dbReference type="ARBA" id="ARBA00022737"/>
    </source>
</evidence>
<evidence type="ECO:0000256" key="6">
    <source>
        <dbReference type="ARBA" id="ARBA00022833"/>
    </source>
</evidence>
<dbReference type="Gene3D" id="1.10.287.110">
    <property type="entry name" value="DnaJ domain"/>
    <property type="match status" value="1"/>
</dbReference>
<sequence length="375" mass="39784">MASDPRDPYEVLGVPRDADETQVKKAFRRLARELHPDVNAHDPQAEEKFKEAAEAYEILSNPERRETYDRFGHEGLRSGGMGPNFEGFGSITDLFSAFFGGGGSAAPGGQVQGDDALIGVEITLAQSAVGTTQHVHFEAVDGCERCGGDGAEPGTQLRSCDRCDGAGILQVMARSPFGQVVRNTVCDACHGAGRIPDTPCTGCDGRGRLVGMRNLDVAVPAGIADGQRIRLAGRGHAGERGGPAGDLFVQVHVLADEHLVRDGDDLVTVLDVAAPLASLGATLSVPSLDGEEELEVPAGTQPGDVLRLRGLGMPDLRRPDRRGDLRVLVNIIVPGRLTAEQRELAQQLADSLTDENLGEPESLGARLRRVLGGRR</sequence>
<accession>A0A6J7IJM6</accession>
<dbReference type="PROSITE" id="PS51188">
    <property type="entry name" value="ZF_CR"/>
    <property type="match status" value="1"/>
</dbReference>
<dbReference type="GO" id="GO:0008270">
    <property type="term" value="F:zinc ion binding"/>
    <property type="evidence" value="ECO:0007669"/>
    <property type="project" value="UniProtKB-KW"/>
</dbReference>
<dbReference type="CDD" id="cd10747">
    <property type="entry name" value="DnaJ_C"/>
    <property type="match status" value="1"/>
</dbReference>
<dbReference type="InterPro" id="IPR001623">
    <property type="entry name" value="DnaJ_domain"/>
</dbReference>
<evidence type="ECO:0000256" key="3">
    <source>
        <dbReference type="ARBA" id="ARBA00022723"/>
    </source>
</evidence>
<keyword evidence="1" id="KW-0963">Cytoplasm</keyword>
<dbReference type="PRINTS" id="PR00625">
    <property type="entry name" value="JDOMAIN"/>
</dbReference>
<keyword evidence="7" id="KW-0346">Stress response</keyword>
<evidence type="ECO:0000256" key="2">
    <source>
        <dbReference type="ARBA" id="ARBA00022705"/>
    </source>
</evidence>
<dbReference type="SUPFAM" id="SSF49493">
    <property type="entry name" value="HSP40/DnaJ peptide-binding domain"/>
    <property type="match status" value="2"/>
</dbReference>
<dbReference type="CDD" id="cd06257">
    <property type="entry name" value="DnaJ"/>
    <property type="match status" value="1"/>
</dbReference>
<name>A0A6J7IJM6_9ZZZZ</name>
<dbReference type="PROSITE" id="PS00636">
    <property type="entry name" value="DNAJ_1"/>
    <property type="match status" value="1"/>
</dbReference>
<dbReference type="InterPro" id="IPR018253">
    <property type="entry name" value="DnaJ_domain_CS"/>
</dbReference>
<reference evidence="11" key="1">
    <citation type="submission" date="2020-05" db="EMBL/GenBank/DDBJ databases">
        <authorList>
            <person name="Chiriac C."/>
            <person name="Salcher M."/>
            <person name="Ghai R."/>
            <person name="Kavagutti S V."/>
        </authorList>
    </citation>
    <scope>NUCLEOTIDE SEQUENCE</scope>
</reference>
<keyword evidence="6" id="KW-0862">Zinc</keyword>
<dbReference type="GO" id="GO:0005524">
    <property type="term" value="F:ATP binding"/>
    <property type="evidence" value="ECO:0007669"/>
    <property type="project" value="InterPro"/>
</dbReference>
<organism evidence="11">
    <name type="scientific">freshwater metagenome</name>
    <dbReference type="NCBI Taxonomy" id="449393"/>
    <lineage>
        <taxon>unclassified sequences</taxon>
        <taxon>metagenomes</taxon>
        <taxon>ecological metagenomes</taxon>
    </lineage>
</organism>
<dbReference type="GO" id="GO:0031072">
    <property type="term" value="F:heat shock protein binding"/>
    <property type="evidence" value="ECO:0007669"/>
    <property type="project" value="InterPro"/>
</dbReference>
<dbReference type="Pfam" id="PF01556">
    <property type="entry name" value="DnaJ_C"/>
    <property type="match status" value="1"/>
</dbReference>
<dbReference type="Pfam" id="PF00684">
    <property type="entry name" value="DnaJ_CXXCXGXG"/>
    <property type="match status" value="1"/>
</dbReference>
<evidence type="ECO:0000256" key="7">
    <source>
        <dbReference type="ARBA" id="ARBA00023016"/>
    </source>
</evidence>
<dbReference type="InterPro" id="IPR001305">
    <property type="entry name" value="HSP_DnaJ_Cys-rich_dom"/>
</dbReference>
<dbReference type="InterPro" id="IPR036410">
    <property type="entry name" value="HSP_DnaJ_Cys-rich_dom_sf"/>
</dbReference>
<evidence type="ECO:0000256" key="5">
    <source>
        <dbReference type="ARBA" id="ARBA00022771"/>
    </source>
</evidence>
<dbReference type="AlphaFoldDB" id="A0A6J7IJM6"/>
<dbReference type="Pfam" id="PF00226">
    <property type="entry name" value="DnaJ"/>
    <property type="match status" value="1"/>
</dbReference>
<dbReference type="PROSITE" id="PS50076">
    <property type="entry name" value="DNAJ_2"/>
    <property type="match status" value="1"/>
</dbReference>
<feature type="domain" description="CR-type" evidence="10">
    <location>
        <begin position="130"/>
        <end position="212"/>
    </location>
</feature>
<dbReference type="Gene3D" id="2.10.230.10">
    <property type="entry name" value="Heat shock protein DnaJ, cysteine-rich domain"/>
    <property type="match status" value="1"/>
</dbReference>
<dbReference type="PANTHER" id="PTHR43096">
    <property type="entry name" value="DNAJ HOMOLOG 1, MITOCHONDRIAL-RELATED"/>
    <property type="match status" value="1"/>
</dbReference>
<evidence type="ECO:0000259" key="9">
    <source>
        <dbReference type="PROSITE" id="PS50076"/>
    </source>
</evidence>
<proteinExistence type="inferred from homology"/>
<dbReference type="CDD" id="cd10719">
    <property type="entry name" value="DnaJ_zf"/>
    <property type="match status" value="1"/>
</dbReference>
<feature type="domain" description="J" evidence="9">
    <location>
        <begin position="7"/>
        <end position="72"/>
    </location>
</feature>
<dbReference type="InterPro" id="IPR002939">
    <property type="entry name" value="DnaJ_C"/>
</dbReference>
<dbReference type="GO" id="GO:0006260">
    <property type="term" value="P:DNA replication"/>
    <property type="evidence" value="ECO:0007669"/>
    <property type="project" value="UniProtKB-KW"/>
</dbReference>
<evidence type="ECO:0000313" key="11">
    <source>
        <dbReference type="EMBL" id="CAB4930856.1"/>
    </source>
</evidence>
<dbReference type="NCBIfam" id="NF008035">
    <property type="entry name" value="PRK10767.1"/>
    <property type="match status" value="1"/>
</dbReference>
<dbReference type="SUPFAM" id="SSF46565">
    <property type="entry name" value="Chaperone J-domain"/>
    <property type="match status" value="1"/>
</dbReference>
<dbReference type="FunFam" id="2.10.230.10:FF:000002">
    <property type="entry name" value="Molecular chaperone DnaJ"/>
    <property type="match status" value="1"/>
</dbReference>
<dbReference type="HAMAP" id="MF_01152">
    <property type="entry name" value="DnaJ"/>
    <property type="match status" value="1"/>
</dbReference>
<gene>
    <name evidence="11" type="ORF">UFOPK3674_01138</name>
</gene>